<evidence type="ECO:0000313" key="4">
    <source>
        <dbReference type="Proteomes" id="UP000462760"/>
    </source>
</evidence>
<dbReference type="AlphaFoldDB" id="A0A844FEB3"/>
<dbReference type="Proteomes" id="UP001108123">
    <property type="component" value="Unassembled WGS sequence"/>
</dbReference>
<comment type="caution">
    <text evidence="3">The sequence shown here is derived from an EMBL/GenBank/DDBJ whole genome shotgun (WGS) entry which is preliminary data.</text>
</comment>
<name>A0A844FEB3_9FIRM</name>
<proteinExistence type="predicted"/>
<protein>
    <submittedName>
        <fullName evidence="3">DUF4230 domain-containing protein</fullName>
    </submittedName>
</protein>
<evidence type="ECO:0000313" key="2">
    <source>
        <dbReference type="EMBL" id="MCG4564870.1"/>
    </source>
</evidence>
<accession>A0A844FEB3</accession>
<keyword evidence="1" id="KW-0472">Membrane</keyword>
<reference evidence="2" key="2">
    <citation type="submission" date="2022-01" db="EMBL/GenBank/DDBJ databases">
        <title>Collection of gut derived symbiotic bacterial strains cultured from healthy donors.</title>
        <authorList>
            <person name="Lin H."/>
            <person name="Kohout C."/>
            <person name="Waligurski E."/>
            <person name="Pamer E.G."/>
        </authorList>
    </citation>
    <scope>NUCLEOTIDE SEQUENCE</scope>
    <source>
        <strain evidence="2">MSK.14.39</strain>
    </source>
</reference>
<sequence length="197" mass="22950">MRSKTKKKPYITIFLIILAIVIALFFYIRFSIKKETDMLSDTIEEEISKLLDLSTVKYNYTNVVAYKDKKKFNGLNMPFTNKGFLIKYSGYIKAGVDLKSAEIDVKDLKNVEIKLDKPKVLDNVINEEDSYVYDEKESVFNQLKLKDLYDVLVKEKENMEKEVIKKGILTEAEKNTKEILTSFLKNLGFENVKIVFK</sequence>
<reference evidence="3 4" key="1">
    <citation type="submission" date="2019-08" db="EMBL/GenBank/DDBJ databases">
        <title>In-depth cultivation of the pig gut microbiome towards novel bacterial diversity and tailored functional studies.</title>
        <authorList>
            <person name="Wylensek D."/>
            <person name="Hitch T.C.A."/>
            <person name="Clavel T."/>
        </authorList>
    </citation>
    <scope>NUCLEOTIDE SEQUENCE [LARGE SCALE GENOMIC DNA]</scope>
    <source>
        <strain evidence="3 4">Med78-601-WT-4W-RMD-3</strain>
    </source>
</reference>
<dbReference type="Proteomes" id="UP000462760">
    <property type="component" value="Unassembled WGS sequence"/>
</dbReference>
<dbReference type="RefSeq" id="WP_154481779.1">
    <property type="nucleotide sequence ID" value="NZ_JAHLOA010000006.1"/>
</dbReference>
<keyword evidence="5" id="KW-1185">Reference proteome</keyword>
<dbReference type="EMBL" id="VULR01000001">
    <property type="protein sequence ID" value="MSS42325.1"/>
    <property type="molecule type" value="Genomic_DNA"/>
</dbReference>
<dbReference type="EMBL" id="JAKNID010000014">
    <property type="protein sequence ID" value="MCG4564870.1"/>
    <property type="molecule type" value="Genomic_DNA"/>
</dbReference>
<organism evidence="3 4">
    <name type="scientific">Anaerosalibacter bizertensis</name>
    <dbReference type="NCBI Taxonomy" id="932217"/>
    <lineage>
        <taxon>Bacteria</taxon>
        <taxon>Bacillati</taxon>
        <taxon>Bacillota</taxon>
        <taxon>Tissierellia</taxon>
        <taxon>Tissierellales</taxon>
        <taxon>Sporanaerobacteraceae</taxon>
        <taxon>Anaerosalibacter</taxon>
    </lineage>
</organism>
<dbReference type="InterPro" id="IPR025324">
    <property type="entry name" value="DUF4230"/>
</dbReference>
<evidence type="ECO:0000313" key="5">
    <source>
        <dbReference type="Proteomes" id="UP001108123"/>
    </source>
</evidence>
<evidence type="ECO:0000256" key="1">
    <source>
        <dbReference type="SAM" id="Phobius"/>
    </source>
</evidence>
<dbReference type="OrthoDB" id="359931at2"/>
<keyword evidence="1" id="KW-1133">Transmembrane helix</keyword>
<feature type="transmembrane region" description="Helical" evidence="1">
    <location>
        <begin position="12"/>
        <end position="30"/>
    </location>
</feature>
<gene>
    <name evidence="3" type="ORF">FYJ27_01050</name>
    <name evidence="2" type="ORF">L0P62_05340</name>
</gene>
<evidence type="ECO:0000313" key="3">
    <source>
        <dbReference type="EMBL" id="MSS42325.1"/>
    </source>
</evidence>
<dbReference type="Pfam" id="PF14014">
    <property type="entry name" value="DUF4230"/>
    <property type="match status" value="1"/>
</dbReference>
<keyword evidence="1" id="KW-0812">Transmembrane</keyword>